<dbReference type="Proteomes" id="UP000706333">
    <property type="component" value="Unassembled WGS sequence"/>
</dbReference>
<feature type="active site" evidence="9">
    <location>
        <position position="159"/>
    </location>
</feature>
<dbReference type="InterPro" id="IPR044068">
    <property type="entry name" value="CB"/>
</dbReference>
<evidence type="ECO:0000313" key="13">
    <source>
        <dbReference type="EMBL" id="MBK5926965.1"/>
    </source>
</evidence>
<keyword evidence="2 9" id="KW-0963">Cytoplasm</keyword>
<keyword evidence="8 9" id="KW-0131">Cell cycle</keyword>
<dbReference type="Pfam" id="PF02899">
    <property type="entry name" value="Phage_int_SAM_1"/>
    <property type="match status" value="1"/>
</dbReference>
<dbReference type="Gene3D" id="1.10.150.130">
    <property type="match status" value="1"/>
</dbReference>
<dbReference type="GO" id="GO:0051301">
    <property type="term" value="P:cell division"/>
    <property type="evidence" value="ECO:0007669"/>
    <property type="project" value="UniProtKB-KW"/>
</dbReference>
<feature type="domain" description="Tyr recombinase" evidence="11">
    <location>
        <begin position="116"/>
        <end position="309"/>
    </location>
</feature>
<evidence type="ECO:0000256" key="5">
    <source>
        <dbReference type="ARBA" id="ARBA00022908"/>
    </source>
</evidence>
<dbReference type="PANTHER" id="PTHR30349">
    <property type="entry name" value="PHAGE INTEGRASE-RELATED"/>
    <property type="match status" value="1"/>
</dbReference>
<evidence type="ECO:0000256" key="3">
    <source>
        <dbReference type="ARBA" id="ARBA00022618"/>
    </source>
</evidence>
<comment type="subcellular location">
    <subcellularLocation>
        <location evidence="1 9">Cytoplasm</location>
    </subcellularLocation>
</comment>
<dbReference type="AlphaFoldDB" id="A0A934TJJ7"/>
<keyword evidence="3 9" id="KW-0132">Cell division</keyword>
<dbReference type="Gene3D" id="1.10.443.10">
    <property type="entry name" value="Intergrase catalytic core"/>
    <property type="match status" value="1"/>
</dbReference>
<keyword evidence="6 9" id="KW-0238">DNA-binding</keyword>
<feature type="active site" evidence="9">
    <location>
        <position position="261"/>
    </location>
</feature>
<dbReference type="GO" id="GO:0003677">
    <property type="term" value="F:DNA binding"/>
    <property type="evidence" value="ECO:0007669"/>
    <property type="project" value="UniProtKB-UniRule"/>
</dbReference>
<evidence type="ECO:0000256" key="2">
    <source>
        <dbReference type="ARBA" id="ARBA00022490"/>
    </source>
</evidence>
<dbReference type="GO" id="GO:0009037">
    <property type="term" value="F:tyrosine-based site-specific recombinase activity"/>
    <property type="evidence" value="ECO:0007669"/>
    <property type="project" value="UniProtKB-UniRule"/>
</dbReference>
<dbReference type="Pfam" id="PF00589">
    <property type="entry name" value="Phage_integrase"/>
    <property type="match status" value="1"/>
</dbReference>
<evidence type="ECO:0000313" key="14">
    <source>
        <dbReference type="Proteomes" id="UP000706333"/>
    </source>
</evidence>
<dbReference type="GO" id="GO:0005737">
    <property type="term" value="C:cytoplasm"/>
    <property type="evidence" value="ECO:0007669"/>
    <property type="project" value="UniProtKB-SubCell"/>
</dbReference>
<evidence type="ECO:0000256" key="9">
    <source>
        <dbReference type="HAMAP-Rule" id="MF_01808"/>
    </source>
</evidence>
<keyword evidence="4 9" id="KW-0159">Chromosome partition</keyword>
<dbReference type="InterPro" id="IPR010998">
    <property type="entry name" value="Integrase_recombinase_N"/>
</dbReference>
<dbReference type="InterPro" id="IPR023009">
    <property type="entry name" value="Tyrosine_recombinase_XerC/XerD"/>
</dbReference>
<sequence>MTAAAPTPTAEAARWISGFLEAQAAERDAARNTLLAYGRDLRDFADWLARRGTTLGHAGRPEIEAYLVACEAQGLARATRARRLSAIRQIYRFAWSEGWRDTDPAAELRGPGRPGRLPRTLAEDEVSRLMEAARAHGRTQAERARTTCLIEMIYATGLRVSELVSLPLAAARGDPEMLLVRGKGGRERLVPLSRPARAALRAWVAEREAAEDSARTCARAPSRFLFPARGRTGHLTRGGFHAMLKDIAVAAGLPPDRVSPHRLRHAFATHLLAGGADLRVIQTLLGHADISSTEIYTHVLEDRLRRTVLEHHPLATEADAVTDTGGAAPDADPTDRPPRHHGA</sequence>
<dbReference type="PROSITE" id="PS51898">
    <property type="entry name" value="TYR_RECOMBINASE"/>
    <property type="match status" value="1"/>
</dbReference>
<gene>
    <name evidence="9" type="primary">xerC</name>
    <name evidence="13" type="ORF">CCR87_06335</name>
</gene>
<dbReference type="NCBIfam" id="NF001399">
    <property type="entry name" value="PRK00283.1"/>
    <property type="match status" value="1"/>
</dbReference>
<proteinExistence type="inferred from homology"/>
<keyword evidence="14" id="KW-1185">Reference proteome</keyword>
<evidence type="ECO:0000256" key="7">
    <source>
        <dbReference type="ARBA" id="ARBA00023172"/>
    </source>
</evidence>
<name>A0A934TJJ7_9RHOB</name>
<dbReference type="InterPro" id="IPR050090">
    <property type="entry name" value="Tyrosine_recombinase_XerCD"/>
</dbReference>
<feature type="active site" evidence="9">
    <location>
        <position position="183"/>
    </location>
</feature>
<comment type="function">
    <text evidence="9">Site-specific tyrosine recombinase, which acts by catalyzing the cutting and rejoining of the recombining DNA molecules. The XerC-XerD complex is essential to convert dimers of the bacterial chromosome into monomers to permit their segregation at cell division. It also contributes to the segregational stability of plasmids.</text>
</comment>
<reference evidence="13" key="2">
    <citation type="journal article" date="2020" name="Microorganisms">
        <title>Osmotic Adaptation and Compatible Solute Biosynthesis of Phototrophic Bacteria as Revealed from Genome Analyses.</title>
        <authorList>
            <person name="Imhoff J.F."/>
            <person name="Rahn T."/>
            <person name="Kunzel S."/>
            <person name="Keller A."/>
            <person name="Neulinger S.C."/>
        </authorList>
    </citation>
    <scope>NUCLEOTIDE SEQUENCE</scope>
    <source>
        <strain evidence="13">LMG 28126</strain>
    </source>
</reference>
<evidence type="ECO:0000256" key="1">
    <source>
        <dbReference type="ARBA" id="ARBA00004496"/>
    </source>
</evidence>
<evidence type="ECO:0000259" key="12">
    <source>
        <dbReference type="PROSITE" id="PS51900"/>
    </source>
</evidence>
<dbReference type="InterPro" id="IPR013762">
    <property type="entry name" value="Integrase-like_cat_sf"/>
</dbReference>
<feature type="region of interest" description="Disordered" evidence="10">
    <location>
        <begin position="315"/>
        <end position="343"/>
    </location>
</feature>
<keyword evidence="7 9" id="KW-0233">DNA recombination</keyword>
<feature type="active site" evidence="9">
    <location>
        <position position="287"/>
    </location>
</feature>
<dbReference type="InterPro" id="IPR002104">
    <property type="entry name" value="Integrase_catalytic"/>
</dbReference>
<keyword evidence="5 9" id="KW-0229">DNA integration</keyword>
<feature type="domain" description="Core-binding (CB)" evidence="12">
    <location>
        <begin position="10"/>
        <end position="95"/>
    </location>
</feature>
<dbReference type="GO" id="GO:0007059">
    <property type="term" value="P:chromosome segregation"/>
    <property type="evidence" value="ECO:0007669"/>
    <property type="project" value="UniProtKB-UniRule"/>
</dbReference>
<evidence type="ECO:0000259" key="11">
    <source>
        <dbReference type="PROSITE" id="PS51898"/>
    </source>
</evidence>
<comment type="similarity">
    <text evidence="9">Belongs to the 'phage' integrase family. XerC subfamily.</text>
</comment>
<dbReference type="InterPro" id="IPR011010">
    <property type="entry name" value="DNA_brk_join_enz"/>
</dbReference>
<feature type="compositionally biased region" description="Low complexity" evidence="10">
    <location>
        <begin position="315"/>
        <end position="331"/>
    </location>
</feature>
<protein>
    <recommendedName>
        <fullName evidence="9">Tyrosine recombinase XerC</fullName>
    </recommendedName>
</protein>
<dbReference type="RefSeq" id="WP_201156733.1">
    <property type="nucleotide sequence ID" value="NZ_NHSD01000189.1"/>
</dbReference>
<accession>A0A934TJJ7</accession>
<dbReference type="PANTHER" id="PTHR30349:SF90">
    <property type="entry name" value="TYROSINE RECOMBINASE XERD"/>
    <property type="match status" value="1"/>
</dbReference>
<dbReference type="GO" id="GO:0006313">
    <property type="term" value="P:DNA transposition"/>
    <property type="evidence" value="ECO:0007669"/>
    <property type="project" value="UniProtKB-UniRule"/>
</dbReference>
<evidence type="ECO:0000256" key="10">
    <source>
        <dbReference type="SAM" id="MobiDB-lite"/>
    </source>
</evidence>
<reference evidence="13" key="1">
    <citation type="submission" date="2017-05" db="EMBL/GenBank/DDBJ databases">
        <authorList>
            <person name="Imhoff J.F."/>
            <person name="Rahn T."/>
            <person name="Kuenzel S."/>
            <person name="Neulinger S.C."/>
        </authorList>
    </citation>
    <scope>NUCLEOTIDE SEQUENCE</scope>
    <source>
        <strain evidence="13">LMG 28126</strain>
    </source>
</reference>
<feature type="active site" description="O-(3'-phospho-DNA)-tyrosine intermediate" evidence="9">
    <location>
        <position position="296"/>
    </location>
</feature>
<dbReference type="HAMAP" id="MF_01808">
    <property type="entry name" value="Recomb_XerC_XerD"/>
    <property type="match status" value="1"/>
</dbReference>
<comment type="caution">
    <text evidence="13">The sequence shown here is derived from an EMBL/GenBank/DDBJ whole genome shotgun (WGS) entry which is preliminary data.</text>
</comment>
<dbReference type="EMBL" id="NHSD01000189">
    <property type="protein sequence ID" value="MBK5926965.1"/>
    <property type="molecule type" value="Genomic_DNA"/>
</dbReference>
<feature type="active site" evidence="9">
    <location>
        <position position="264"/>
    </location>
</feature>
<dbReference type="SUPFAM" id="SSF56349">
    <property type="entry name" value="DNA breaking-rejoining enzymes"/>
    <property type="match status" value="1"/>
</dbReference>
<dbReference type="PROSITE" id="PS51900">
    <property type="entry name" value="CB"/>
    <property type="match status" value="1"/>
</dbReference>
<comment type="subunit">
    <text evidence="9">Forms a cyclic heterotetrameric complex composed of two molecules of XerC and two molecules of XerD.</text>
</comment>
<dbReference type="InterPro" id="IPR004107">
    <property type="entry name" value="Integrase_SAM-like_N"/>
</dbReference>
<organism evidence="13 14">
    <name type="scientific">Rhodobaculum claviforme</name>
    <dbReference type="NCBI Taxonomy" id="1549854"/>
    <lineage>
        <taxon>Bacteria</taxon>
        <taxon>Pseudomonadati</taxon>
        <taxon>Pseudomonadota</taxon>
        <taxon>Alphaproteobacteria</taxon>
        <taxon>Rhodobacterales</taxon>
        <taxon>Paracoccaceae</taxon>
        <taxon>Rhodobaculum</taxon>
    </lineage>
</organism>
<evidence type="ECO:0000256" key="4">
    <source>
        <dbReference type="ARBA" id="ARBA00022829"/>
    </source>
</evidence>
<evidence type="ECO:0000256" key="6">
    <source>
        <dbReference type="ARBA" id="ARBA00023125"/>
    </source>
</evidence>
<evidence type="ECO:0000256" key="8">
    <source>
        <dbReference type="ARBA" id="ARBA00023306"/>
    </source>
</evidence>